<dbReference type="GO" id="GO:0005992">
    <property type="term" value="P:trehalose biosynthetic process"/>
    <property type="evidence" value="ECO:0007669"/>
    <property type="project" value="UniProtKB-UniPathway"/>
</dbReference>
<proteinExistence type="inferred from homology"/>
<dbReference type="Gene3D" id="3.30.70.1020">
    <property type="entry name" value="Trehalose-6-phosphate phosphatase related protein, domain 2"/>
    <property type="match status" value="1"/>
</dbReference>
<dbReference type="GO" id="GO:0046872">
    <property type="term" value="F:metal ion binding"/>
    <property type="evidence" value="ECO:0007669"/>
    <property type="project" value="UniProtKB-KW"/>
</dbReference>
<evidence type="ECO:0000256" key="3">
    <source>
        <dbReference type="RuleBase" id="RU361117"/>
    </source>
</evidence>
<name>A0A5D4FY73_9CORY</name>
<protein>
    <recommendedName>
        <fullName evidence="3">Trehalose 6-phosphate phosphatase</fullName>
        <ecNumber evidence="3">3.1.3.12</ecNumber>
    </recommendedName>
</protein>
<comment type="caution">
    <text evidence="5">The sequence shown here is derived from an EMBL/GenBank/DDBJ whole genome shotgun (WGS) entry which is preliminary data.</text>
</comment>
<evidence type="ECO:0000256" key="4">
    <source>
        <dbReference type="SAM" id="MobiDB-lite"/>
    </source>
</evidence>
<dbReference type="AlphaFoldDB" id="A0A5D4FY73"/>
<dbReference type="UniPathway" id="UPA00299"/>
<dbReference type="Pfam" id="PF02358">
    <property type="entry name" value="Trehalose_PPase"/>
    <property type="match status" value="1"/>
</dbReference>
<dbReference type="InterPro" id="IPR036412">
    <property type="entry name" value="HAD-like_sf"/>
</dbReference>
<evidence type="ECO:0000313" key="5">
    <source>
        <dbReference type="EMBL" id="TYR20903.1"/>
    </source>
</evidence>
<feature type="compositionally biased region" description="Pro residues" evidence="4">
    <location>
        <begin position="1"/>
        <end position="15"/>
    </location>
</feature>
<comment type="function">
    <text evidence="2 3">Removes the phosphate from trehalose 6-phosphate to produce free trehalose.</text>
</comment>
<feature type="compositionally biased region" description="Low complexity" evidence="4">
    <location>
        <begin position="154"/>
        <end position="170"/>
    </location>
</feature>
<dbReference type="SUPFAM" id="SSF56784">
    <property type="entry name" value="HAD-like"/>
    <property type="match status" value="1"/>
</dbReference>
<dbReference type="InterPro" id="IPR023214">
    <property type="entry name" value="HAD_sf"/>
</dbReference>
<dbReference type="NCBIfam" id="TIGR00685">
    <property type="entry name" value="T6PP"/>
    <property type="match status" value="1"/>
</dbReference>
<keyword evidence="3" id="KW-0460">Magnesium</keyword>
<dbReference type="InterPro" id="IPR003337">
    <property type="entry name" value="Trehalose_PPase"/>
</dbReference>
<feature type="region of interest" description="Disordered" evidence="4">
    <location>
        <begin position="132"/>
        <end position="170"/>
    </location>
</feature>
<evidence type="ECO:0000256" key="2">
    <source>
        <dbReference type="ARBA" id="ARBA00024179"/>
    </source>
</evidence>
<comment type="pathway">
    <text evidence="3">Glycan biosynthesis; trehalose biosynthesis.</text>
</comment>
<comment type="cofactor">
    <cofactor evidence="3">
        <name>Mg(2+)</name>
        <dbReference type="ChEBI" id="CHEBI:18420"/>
    </cofactor>
</comment>
<dbReference type="GO" id="GO:0004805">
    <property type="term" value="F:trehalose-phosphatase activity"/>
    <property type="evidence" value="ECO:0007669"/>
    <property type="project" value="UniProtKB-EC"/>
</dbReference>
<dbReference type="EC" id="3.1.3.12" evidence="3"/>
<organism evidence="5 6">
    <name type="scientific">Corynebacterium urealyticum</name>
    <dbReference type="NCBI Taxonomy" id="43771"/>
    <lineage>
        <taxon>Bacteria</taxon>
        <taxon>Bacillati</taxon>
        <taxon>Actinomycetota</taxon>
        <taxon>Actinomycetes</taxon>
        <taxon>Mycobacteriales</taxon>
        <taxon>Corynebacteriaceae</taxon>
        <taxon>Corynebacterium</taxon>
    </lineage>
</organism>
<dbReference type="PANTHER" id="PTHR43768">
    <property type="entry name" value="TREHALOSE 6-PHOSPHATE PHOSPHATASE"/>
    <property type="match status" value="1"/>
</dbReference>
<keyword evidence="1 3" id="KW-0378">Hydrolase</keyword>
<feature type="region of interest" description="Disordered" evidence="4">
    <location>
        <begin position="1"/>
        <end position="52"/>
    </location>
</feature>
<comment type="catalytic activity">
    <reaction evidence="3">
        <text>alpha,alpha-trehalose 6-phosphate + H2O = alpha,alpha-trehalose + phosphate</text>
        <dbReference type="Rhea" id="RHEA:23420"/>
        <dbReference type="ChEBI" id="CHEBI:15377"/>
        <dbReference type="ChEBI" id="CHEBI:16551"/>
        <dbReference type="ChEBI" id="CHEBI:43474"/>
        <dbReference type="ChEBI" id="CHEBI:58429"/>
        <dbReference type="EC" id="3.1.3.12"/>
    </reaction>
</comment>
<dbReference type="Proteomes" id="UP000324726">
    <property type="component" value="Unassembled WGS sequence"/>
</dbReference>
<comment type="similarity">
    <text evidence="3">Belongs to the trehalose phosphatase family.</text>
</comment>
<dbReference type="RefSeq" id="WP_148812880.1">
    <property type="nucleotide sequence ID" value="NZ_VSZI01000001.1"/>
</dbReference>
<sequence>MPTSPIPGPQNPNSPRPKEQDPNTLDSDDLGPDTLGSDTLGPDTLGSDTLGPDTLGAQDLSYLAAAERLLLAVDFDGTLAEFSDSPTDVRAVPGALEALHELAGLPGVTVLIISGRQLRELSAVTGLPVLESPGPDDIRLVGSHGAEDSLSGGTDTSSEDAAGSTADAAANSASSAQAQVLQKLGSHAEQIAAANPGMWVEYKPYSVGLHTRQATSPEAAEQANQRLAEFAATCSNPAVPVQVTWGRDILELSVATATKGSYVVGLRTQLPEHVVFFLGDDVTDETVLATLTQPRPDVGVHVGGRLADTTAATRSLGSPFDVRDALQQLAELRH</sequence>
<evidence type="ECO:0000313" key="6">
    <source>
        <dbReference type="Proteomes" id="UP000324726"/>
    </source>
</evidence>
<dbReference type="InterPro" id="IPR044651">
    <property type="entry name" value="OTSB-like"/>
</dbReference>
<dbReference type="PANTHER" id="PTHR43768:SF3">
    <property type="entry name" value="TREHALOSE 6-PHOSPHATE PHOSPHATASE"/>
    <property type="match status" value="1"/>
</dbReference>
<keyword evidence="3" id="KW-0479">Metal-binding</keyword>
<accession>A0A5D4FY73</accession>
<reference evidence="5 6" key="1">
    <citation type="submission" date="2019-08" db="EMBL/GenBank/DDBJ databases">
        <title>Draft genome of C. urealyticum strain VH4248.</title>
        <authorList>
            <person name="Navas J."/>
        </authorList>
    </citation>
    <scope>NUCLEOTIDE SEQUENCE [LARGE SCALE GENOMIC DNA]</scope>
    <source>
        <strain evidence="5 6">VH4248</strain>
    </source>
</reference>
<evidence type="ECO:0000256" key="1">
    <source>
        <dbReference type="ARBA" id="ARBA00022801"/>
    </source>
</evidence>
<dbReference type="EMBL" id="VSZI01000001">
    <property type="protein sequence ID" value="TYR20903.1"/>
    <property type="molecule type" value="Genomic_DNA"/>
</dbReference>
<gene>
    <name evidence="5" type="primary">otsB</name>
    <name evidence="5" type="ORF">FYJ87_08370</name>
</gene>
<dbReference type="Gene3D" id="3.40.50.1000">
    <property type="entry name" value="HAD superfamily/HAD-like"/>
    <property type="match status" value="1"/>
</dbReference>